<dbReference type="OrthoDB" id="8046604at2759"/>
<comment type="caution">
    <text evidence="2">The sequence shown here is derived from an EMBL/GenBank/DDBJ whole genome shotgun (WGS) entry which is preliminary data.</text>
</comment>
<proteinExistence type="predicted"/>
<evidence type="ECO:0000256" key="1">
    <source>
        <dbReference type="SAM" id="MobiDB-lite"/>
    </source>
</evidence>
<evidence type="ECO:0000313" key="3">
    <source>
        <dbReference type="Proteomes" id="UP000593567"/>
    </source>
</evidence>
<protein>
    <submittedName>
        <fullName evidence="2">Uncharacterized protein</fullName>
    </submittedName>
</protein>
<sequence>MSRHLHTTRLQMVKLKDLSELLKLCGQELTIPHPALEWKKPAEVLHDRQRRGLLSPLQPSNHKYAKHDKQQTTQFTIDSLVNYYIKTRKYYLHMVQTDSGNWKRHANQLQICLLSTDMTKTVVTNTHQADNNIAHPHEKRYPARERRQSDWYKS</sequence>
<dbReference type="Proteomes" id="UP000593567">
    <property type="component" value="Unassembled WGS sequence"/>
</dbReference>
<organism evidence="2 3">
    <name type="scientific">Bugula neritina</name>
    <name type="common">Brown bryozoan</name>
    <name type="synonym">Sertularia neritina</name>
    <dbReference type="NCBI Taxonomy" id="10212"/>
    <lineage>
        <taxon>Eukaryota</taxon>
        <taxon>Metazoa</taxon>
        <taxon>Spiralia</taxon>
        <taxon>Lophotrochozoa</taxon>
        <taxon>Bryozoa</taxon>
        <taxon>Gymnolaemata</taxon>
        <taxon>Cheilostomatida</taxon>
        <taxon>Flustrina</taxon>
        <taxon>Buguloidea</taxon>
        <taxon>Bugulidae</taxon>
        <taxon>Bugula</taxon>
    </lineage>
</organism>
<name>A0A7J7JNP6_BUGNE</name>
<keyword evidence="3" id="KW-1185">Reference proteome</keyword>
<feature type="compositionally biased region" description="Basic and acidic residues" evidence="1">
    <location>
        <begin position="135"/>
        <end position="154"/>
    </location>
</feature>
<gene>
    <name evidence="2" type="ORF">EB796_014033</name>
</gene>
<dbReference type="AlphaFoldDB" id="A0A7J7JNP6"/>
<feature type="region of interest" description="Disordered" evidence="1">
    <location>
        <begin position="126"/>
        <end position="154"/>
    </location>
</feature>
<dbReference type="EMBL" id="VXIV02002054">
    <property type="protein sequence ID" value="KAF6027665.1"/>
    <property type="molecule type" value="Genomic_DNA"/>
</dbReference>
<accession>A0A7J7JNP6</accession>
<reference evidence="2" key="1">
    <citation type="submission" date="2020-06" db="EMBL/GenBank/DDBJ databases">
        <title>Draft genome of Bugula neritina, a colonial animal packing powerful symbionts and potential medicines.</title>
        <authorList>
            <person name="Rayko M."/>
        </authorList>
    </citation>
    <scope>NUCLEOTIDE SEQUENCE [LARGE SCALE GENOMIC DNA]</scope>
    <source>
        <strain evidence="2">Kwan_BN1</strain>
    </source>
</reference>
<evidence type="ECO:0000313" key="2">
    <source>
        <dbReference type="EMBL" id="KAF6027665.1"/>
    </source>
</evidence>